<gene>
    <name evidence="4" type="ORF">AVDCRST_MAG30-4662</name>
</gene>
<dbReference type="InterPro" id="IPR015655">
    <property type="entry name" value="PP2C"/>
</dbReference>
<name>A0A6J4U696_9ACTN</name>
<keyword evidence="2" id="KW-1133">Transmembrane helix</keyword>
<evidence type="ECO:0000259" key="3">
    <source>
        <dbReference type="PROSITE" id="PS51746"/>
    </source>
</evidence>
<keyword evidence="4" id="KW-0378">Hydrolase</keyword>
<feature type="domain" description="PPM-type phosphatase" evidence="3">
    <location>
        <begin position="6"/>
        <end position="234"/>
    </location>
</feature>
<feature type="region of interest" description="Disordered" evidence="1">
    <location>
        <begin position="271"/>
        <end position="332"/>
    </location>
</feature>
<dbReference type="NCBIfam" id="NF033484">
    <property type="entry name" value="Stp1_PP2C_phos"/>
    <property type="match status" value="1"/>
</dbReference>
<dbReference type="InterPro" id="IPR001932">
    <property type="entry name" value="PPM-type_phosphatase-like_dom"/>
</dbReference>
<dbReference type="CDD" id="cd00143">
    <property type="entry name" value="PP2Cc"/>
    <property type="match status" value="1"/>
</dbReference>
<dbReference type="Gene3D" id="3.60.40.10">
    <property type="entry name" value="PPM-type phosphatase domain"/>
    <property type="match status" value="1"/>
</dbReference>
<dbReference type="SMART" id="SM00332">
    <property type="entry name" value="PP2Cc"/>
    <property type="match status" value="1"/>
</dbReference>
<feature type="transmembrane region" description="Helical" evidence="2">
    <location>
        <begin position="339"/>
        <end position="364"/>
    </location>
</feature>
<protein>
    <submittedName>
        <fullName evidence="4">Serine/threonine phosphatase PPP</fullName>
        <ecNumber evidence="4">3.1.3.16</ecNumber>
    </submittedName>
</protein>
<evidence type="ECO:0000313" key="4">
    <source>
        <dbReference type="EMBL" id="CAA9540169.1"/>
    </source>
</evidence>
<dbReference type="SMART" id="SM00331">
    <property type="entry name" value="PP2C_SIG"/>
    <property type="match status" value="1"/>
</dbReference>
<dbReference type="InterPro" id="IPR036457">
    <property type="entry name" value="PPM-type-like_dom_sf"/>
</dbReference>
<dbReference type="AlphaFoldDB" id="A0A6J4U696"/>
<dbReference type="SUPFAM" id="SSF81606">
    <property type="entry name" value="PP2C-like"/>
    <property type="match status" value="1"/>
</dbReference>
<evidence type="ECO:0000256" key="2">
    <source>
        <dbReference type="SAM" id="Phobius"/>
    </source>
</evidence>
<feature type="region of interest" description="Disordered" evidence="1">
    <location>
        <begin position="1"/>
        <end position="21"/>
    </location>
</feature>
<reference evidence="4" key="1">
    <citation type="submission" date="2020-02" db="EMBL/GenBank/DDBJ databases">
        <authorList>
            <person name="Meier V. D."/>
        </authorList>
    </citation>
    <scope>NUCLEOTIDE SEQUENCE</scope>
    <source>
        <strain evidence="4">AVDCRST_MAG30</strain>
    </source>
</reference>
<dbReference type="EC" id="3.1.3.16" evidence="4"/>
<keyword evidence="2" id="KW-0812">Transmembrane</keyword>
<dbReference type="PROSITE" id="PS51746">
    <property type="entry name" value="PPM_2"/>
    <property type="match status" value="1"/>
</dbReference>
<feature type="compositionally biased region" description="Basic and acidic residues" evidence="1">
    <location>
        <begin position="271"/>
        <end position="281"/>
    </location>
</feature>
<sequence>MLRVAEHFSDSDPGRRREGNEDSMFVRSPLFVLADGMGGAQAGEVASRMAVEGFDPGLPNGNPAEALAQIIADANRRIHDSSVTDDRLAGMGTTITAAYVGEEDVTIAHVGDSRAYLLRKGELTRLTRDHSLVGELVARGKLTEEQAEHHPQRSVITRALGPEPAVEIDTDVYPAREGDVFLLCSDGLTDMIPEAALGPILGRSGTLADAGRRLISAANEAGGRDNITVVLFRLEAVHRAGDERAPASEQPTEVGEGALSTEDVAAAVREAEAAEAAERGGPRGAVALDEPPGDDPLTEAHPVIARPQPRAASSTPTAPPHPPAAEPSRGRRRRRIPPAAIFAFLIALPVVSGMLLALRAVYFIGTDPADGRTITVYRGLPYDLPAGIRLYTRYGGSGVTIDAIPPARREAFLDHKLRTRDDATELVDELELGRLQP</sequence>
<feature type="compositionally biased region" description="Low complexity" evidence="1">
    <location>
        <begin position="307"/>
        <end position="316"/>
    </location>
</feature>
<proteinExistence type="predicted"/>
<accession>A0A6J4U696</accession>
<dbReference type="GO" id="GO:0004722">
    <property type="term" value="F:protein serine/threonine phosphatase activity"/>
    <property type="evidence" value="ECO:0007669"/>
    <property type="project" value="UniProtKB-EC"/>
</dbReference>
<keyword evidence="2" id="KW-0472">Membrane</keyword>
<organism evidence="4">
    <name type="scientific">uncultured Solirubrobacteraceae bacterium</name>
    <dbReference type="NCBI Taxonomy" id="1162706"/>
    <lineage>
        <taxon>Bacteria</taxon>
        <taxon>Bacillati</taxon>
        <taxon>Actinomycetota</taxon>
        <taxon>Thermoleophilia</taxon>
        <taxon>Solirubrobacterales</taxon>
        <taxon>Solirubrobacteraceae</taxon>
        <taxon>environmental samples</taxon>
    </lineage>
</organism>
<dbReference type="EMBL" id="CADCVS010000613">
    <property type="protein sequence ID" value="CAA9540169.1"/>
    <property type="molecule type" value="Genomic_DNA"/>
</dbReference>
<dbReference type="Pfam" id="PF13672">
    <property type="entry name" value="PP2C_2"/>
    <property type="match status" value="1"/>
</dbReference>
<dbReference type="PANTHER" id="PTHR47992">
    <property type="entry name" value="PROTEIN PHOSPHATASE"/>
    <property type="match status" value="1"/>
</dbReference>
<evidence type="ECO:0000256" key="1">
    <source>
        <dbReference type="SAM" id="MobiDB-lite"/>
    </source>
</evidence>
<feature type="compositionally biased region" description="Basic and acidic residues" evidence="1">
    <location>
        <begin position="1"/>
        <end position="20"/>
    </location>
</feature>